<name>A0A914PYU7_9BILA</name>
<evidence type="ECO:0000313" key="1">
    <source>
        <dbReference type="Proteomes" id="UP000887578"/>
    </source>
</evidence>
<protein>
    <submittedName>
        <fullName evidence="2">Uncharacterized protein</fullName>
    </submittedName>
</protein>
<reference evidence="2" key="1">
    <citation type="submission" date="2022-11" db="UniProtKB">
        <authorList>
            <consortium name="WormBaseParasite"/>
        </authorList>
    </citation>
    <scope>IDENTIFICATION</scope>
</reference>
<dbReference type="WBParaSite" id="PDA_v2.g20042.t1">
    <property type="protein sequence ID" value="PDA_v2.g20042.t1"/>
    <property type="gene ID" value="PDA_v2.g20042"/>
</dbReference>
<sequence length="117" mass="13278">MTSTDESYFTKMPKLLRYRTIGEVMTHILQVEKKNVGFISQEVIHELFKKYTNVSFEVACKSIDTTPKDFFDGHFSKTFKNCYPHGLARLDVVNKPMEGFGDFGGFGGGLQIKDVTP</sequence>
<dbReference type="AlphaFoldDB" id="A0A914PYU7"/>
<organism evidence="1 2">
    <name type="scientific">Panagrolaimus davidi</name>
    <dbReference type="NCBI Taxonomy" id="227884"/>
    <lineage>
        <taxon>Eukaryota</taxon>
        <taxon>Metazoa</taxon>
        <taxon>Ecdysozoa</taxon>
        <taxon>Nematoda</taxon>
        <taxon>Chromadorea</taxon>
        <taxon>Rhabditida</taxon>
        <taxon>Tylenchina</taxon>
        <taxon>Panagrolaimomorpha</taxon>
        <taxon>Panagrolaimoidea</taxon>
        <taxon>Panagrolaimidae</taxon>
        <taxon>Panagrolaimus</taxon>
    </lineage>
</organism>
<evidence type="ECO:0000313" key="2">
    <source>
        <dbReference type="WBParaSite" id="PDA_v2.g20042.t1"/>
    </source>
</evidence>
<keyword evidence="1" id="KW-1185">Reference proteome</keyword>
<proteinExistence type="predicted"/>
<dbReference type="Proteomes" id="UP000887578">
    <property type="component" value="Unplaced"/>
</dbReference>
<accession>A0A914PYU7</accession>